<evidence type="ECO:0000313" key="5">
    <source>
        <dbReference type="EMBL" id="CAH2231761.1"/>
    </source>
</evidence>
<organism evidence="5 6">
    <name type="scientific">Pararge aegeria aegeria</name>
    <dbReference type="NCBI Taxonomy" id="348720"/>
    <lineage>
        <taxon>Eukaryota</taxon>
        <taxon>Metazoa</taxon>
        <taxon>Ecdysozoa</taxon>
        <taxon>Arthropoda</taxon>
        <taxon>Hexapoda</taxon>
        <taxon>Insecta</taxon>
        <taxon>Pterygota</taxon>
        <taxon>Neoptera</taxon>
        <taxon>Endopterygota</taxon>
        <taxon>Lepidoptera</taxon>
        <taxon>Glossata</taxon>
        <taxon>Ditrysia</taxon>
        <taxon>Papilionoidea</taxon>
        <taxon>Nymphalidae</taxon>
        <taxon>Satyrinae</taxon>
        <taxon>Satyrini</taxon>
        <taxon>Parargina</taxon>
        <taxon>Pararge</taxon>
    </lineage>
</organism>
<reference evidence="5" key="1">
    <citation type="submission" date="2022-03" db="EMBL/GenBank/DDBJ databases">
        <authorList>
            <person name="Lindestad O."/>
        </authorList>
    </citation>
    <scope>NUCLEOTIDE SEQUENCE</scope>
</reference>
<dbReference type="Gene3D" id="2.60.120.650">
    <property type="entry name" value="Cupin"/>
    <property type="match status" value="1"/>
</dbReference>
<evidence type="ECO:0000313" key="6">
    <source>
        <dbReference type="Proteomes" id="UP000838756"/>
    </source>
</evidence>
<proteinExistence type="inferred from homology"/>
<sequence length="391" mass="46058">MSKEIPIEIDIVNQINHDSNYFQTKIDCLNASDINYAHFYATYMLHNIPCIIKNVSNDWKCSKEWVLDGQINYEYFTQEYGDLDAPVADCNQINFNAQCKCSMKVKDYMSYLKNPHKEKLLYLKDWHLRRLTNGLFYEVPILFASDWLNEYALDMQEDDLMFVYIGPKDTWTPFHADVYSSYSWSVNIFGRKKWIILPPGEEAKIKDSFGNLPLLFDPNIHKNVKHFEIIQETGDGIFVPSGWHHQVFNILDTISINHNFINACNVEFVWRALEDNLVSVEKEIQEFKDTPEFITQCQLILKSLFGMDFEEFIKFIIHIAQKRINYFNKKTTCKLFNTYILQNNHITFDLKKILKIISFIENHPLVSKIISLHETVPQIIHIKKSINKALK</sequence>
<comment type="catalytic activity">
    <reaction evidence="2">
        <text>L-lysyl-[protein] + 2-oxoglutarate + O2 = 4-hydroxy-L-lysyl-[protein] + succinate + CO2</text>
        <dbReference type="Rhea" id="RHEA:57156"/>
        <dbReference type="Rhea" id="RHEA-COMP:9752"/>
        <dbReference type="Rhea" id="RHEA-COMP:15084"/>
        <dbReference type="ChEBI" id="CHEBI:15379"/>
        <dbReference type="ChEBI" id="CHEBI:16526"/>
        <dbReference type="ChEBI" id="CHEBI:16810"/>
        <dbReference type="ChEBI" id="CHEBI:29969"/>
        <dbReference type="ChEBI" id="CHEBI:30031"/>
        <dbReference type="ChEBI" id="CHEBI:141495"/>
    </reaction>
</comment>
<dbReference type="PANTHER" id="PTHR12480:SF6">
    <property type="entry name" value="2-OXOGLUTARATE AND IRON-DEPENDENT OXYGENASE JMJD4"/>
    <property type="match status" value="1"/>
</dbReference>
<feature type="domain" description="JmjC" evidence="4">
    <location>
        <begin position="128"/>
        <end position="277"/>
    </location>
</feature>
<dbReference type="OrthoDB" id="203487at2759"/>
<dbReference type="AlphaFoldDB" id="A0A8S4R7X2"/>
<accession>A0A8S4R7X2</accession>
<comment type="caution">
    <text evidence="5">The sequence shown here is derived from an EMBL/GenBank/DDBJ whole genome shotgun (WGS) entry which is preliminary data.</text>
</comment>
<comment type="similarity">
    <text evidence="1">Belongs to the JMJD6 family.</text>
</comment>
<dbReference type="Proteomes" id="UP000838756">
    <property type="component" value="Unassembled WGS sequence"/>
</dbReference>
<dbReference type="SMART" id="SM00558">
    <property type="entry name" value="JmjC"/>
    <property type="match status" value="1"/>
</dbReference>
<dbReference type="GO" id="GO:0005737">
    <property type="term" value="C:cytoplasm"/>
    <property type="evidence" value="ECO:0007669"/>
    <property type="project" value="TreeGrafter"/>
</dbReference>
<dbReference type="InterPro" id="IPR003347">
    <property type="entry name" value="JmjC_dom"/>
</dbReference>
<dbReference type="SUPFAM" id="SSF51197">
    <property type="entry name" value="Clavaminate synthase-like"/>
    <property type="match status" value="1"/>
</dbReference>
<dbReference type="InterPro" id="IPR041667">
    <property type="entry name" value="Cupin_8"/>
</dbReference>
<evidence type="ECO:0000256" key="2">
    <source>
        <dbReference type="ARBA" id="ARBA00047762"/>
    </source>
</evidence>
<name>A0A8S4R7X2_9NEOP</name>
<dbReference type="Pfam" id="PF13621">
    <property type="entry name" value="Cupin_8"/>
    <property type="match status" value="1"/>
</dbReference>
<dbReference type="InterPro" id="IPR050910">
    <property type="entry name" value="JMJD6_ArgDemeth/LysHydrox"/>
</dbReference>
<dbReference type="GO" id="GO:0005634">
    <property type="term" value="C:nucleus"/>
    <property type="evidence" value="ECO:0007669"/>
    <property type="project" value="TreeGrafter"/>
</dbReference>
<dbReference type="GO" id="GO:0016706">
    <property type="term" value="F:2-oxoglutarate-dependent dioxygenase activity"/>
    <property type="evidence" value="ECO:0007669"/>
    <property type="project" value="TreeGrafter"/>
</dbReference>
<evidence type="ECO:0000259" key="4">
    <source>
        <dbReference type="PROSITE" id="PS51184"/>
    </source>
</evidence>
<evidence type="ECO:0000256" key="1">
    <source>
        <dbReference type="ARBA" id="ARBA00038068"/>
    </source>
</evidence>
<dbReference type="PROSITE" id="PS51184">
    <property type="entry name" value="JMJC"/>
    <property type="match status" value="1"/>
</dbReference>
<protein>
    <recommendedName>
        <fullName evidence="3">Jumonji domain-containing protein 4</fullName>
    </recommendedName>
</protein>
<dbReference type="EMBL" id="CAKXAJ010024854">
    <property type="protein sequence ID" value="CAH2231761.1"/>
    <property type="molecule type" value="Genomic_DNA"/>
</dbReference>
<dbReference type="PANTHER" id="PTHR12480">
    <property type="entry name" value="ARGININE DEMETHYLASE AND LYSYL-HYDROXYLASE JMJD"/>
    <property type="match status" value="1"/>
</dbReference>
<keyword evidence="6" id="KW-1185">Reference proteome</keyword>
<gene>
    <name evidence="5" type="primary">jg7174</name>
    <name evidence="5" type="ORF">PAEG_LOCUS10213</name>
</gene>
<evidence type="ECO:0000256" key="3">
    <source>
        <dbReference type="ARBA" id="ARBA00082904"/>
    </source>
</evidence>
<dbReference type="GO" id="GO:0043565">
    <property type="term" value="F:sequence-specific DNA binding"/>
    <property type="evidence" value="ECO:0007669"/>
    <property type="project" value="TreeGrafter"/>
</dbReference>
<dbReference type="GO" id="GO:0045905">
    <property type="term" value="P:positive regulation of translational termination"/>
    <property type="evidence" value="ECO:0007669"/>
    <property type="project" value="TreeGrafter"/>
</dbReference>